<keyword evidence="7" id="KW-1185">Reference proteome</keyword>
<feature type="region of interest" description="Disordered" evidence="2">
    <location>
        <begin position="627"/>
        <end position="728"/>
    </location>
</feature>
<keyword evidence="4" id="KW-0732">Signal</keyword>
<feature type="transmembrane region" description="Helical" evidence="3">
    <location>
        <begin position="933"/>
        <end position="956"/>
    </location>
</feature>
<feature type="compositionally biased region" description="Basic and acidic residues" evidence="2">
    <location>
        <begin position="313"/>
        <end position="330"/>
    </location>
</feature>
<feature type="compositionally biased region" description="Polar residues" evidence="2">
    <location>
        <begin position="196"/>
        <end position="210"/>
    </location>
</feature>
<dbReference type="PROSITE" id="PS50026">
    <property type="entry name" value="EGF_3"/>
    <property type="match status" value="1"/>
</dbReference>
<organism evidence="6 7">
    <name type="scientific">Sphaeramia orbicularis</name>
    <name type="common">orbiculate cardinalfish</name>
    <dbReference type="NCBI Taxonomy" id="375764"/>
    <lineage>
        <taxon>Eukaryota</taxon>
        <taxon>Metazoa</taxon>
        <taxon>Chordata</taxon>
        <taxon>Craniata</taxon>
        <taxon>Vertebrata</taxon>
        <taxon>Euteleostomi</taxon>
        <taxon>Actinopterygii</taxon>
        <taxon>Neopterygii</taxon>
        <taxon>Teleostei</taxon>
        <taxon>Neoteleostei</taxon>
        <taxon>Acanthomorphata</taxon>
        <taxon>Gobiaria</taxon>
        <taxon>Kurtiformes</taxon>
        <taxon>Apogonoidei</taxon>
        <taxon>Apogonidae</taxon>
        <taxon>Apogoninae</taxon>
        <taxon>Sphaeramia</taxon>
    </lineage>
</organism>
<evidence type="ECO:0000256" key="2">
    <source>
        <dbReference type="SAM" id="MobiDB-lite"/>
    </source>
</evidence>
<name>A0A672Z7K6_9TELE</name>
<feature type="compositionally biased region" description="Basic and acidic residues" evidence="2">
    <location>
        <begin position="375"/>
        <end position="393"/>
    </location>
</feature>
<feature type="region of interest" description="Disordered" evidence="2">
    <location>
        <begin position="171"/>
        <end position="442"/>
    </location>
</feature>
<dbReference type="OrthoDB" id="10055523at2759"/>
<feature type="compositionally biased region" description="Low complexity" evidence="2">
    <location>
        <begin position="237"/>
        <end position="250"/>
    </location>
</feature>
<evidence type="ECO:0000313" key="6">
    <source>
        <dbReference type="Ensembl" id="ENSSORP00005012452.1"/>
    </source>
</evidence>
<feature type="compositionally biased region" description="Polar residues" evidence="2">
    <location>
        <begin position="655"/>
        <end position="672"/>
    </location>
</feature>
<dbReference type="FunCoup" id="A0A672Z7K6">
    <property type="interactions" value="13"/>
</dbReference>
<keyword evidence="3" id="KW-0472">Membrane</keyword>
<evidence type="ECO:0000256" key="1">
    <source>
        <dbReference type="PROSITE-ProRule" id="PRU00076"/>
    </source>
</evidence>
<dbReference type="InterPro" id="IPR000742">
    <property type="entry name" value="EGF"/>
</dbReference>
<evidence type="ECO:0000313" key="7">
    <source>
        <dbReference type="Proteomes" id="UP000472271"/>
    </source>
</evidence>
<dbReference type="Ensembl" id="ENSSORT00005012849.1">
    <property type="protein sequence ID" value="ENSSORP00005012452.1"/>
    <property type="gene ID" value="ENSSORG00005006541.1"/>
</dbReference>
<feature type="compositionally biased region" description="Basic and acidic residues" evidence="2">
    <location>
        <begin position="222"/>
        <end position="234"/>
    </location>
</feature>
<dbReference type="CDD" id="cd00054">
    <property type="entry name" value="EGF_CA"/>
    <property type="match status" value="1"/>
</dbReference>
<reference evidence="6" key="1">
    <citation type="submission" date="2019-06" db="EMBL/GenBank/DDBJ databases">
        <authorList>
            <consortium name="Wellcome Sanger Institute Data Sharing"/>
        </authorList>
    </citation>
    <scope>NUCLEOTIDE SEQUENCE [LARGE SCALE GENOMIC DNA]</scope>
</reference>
<reference evidence="6" key="3">
    <citation type="submission" date="2025-09" db="UniProtKB">
        <authorList>
            <consortium name="Ensembl"/>
        </authorList>
    </citation>
    <scope>IDENTIFICATION</scope>
</reference>
<reference evidence="6" key="2">
    <citation type="submission" date="2025-08" db="UniProtKB">
        <authorList>
            <consortium name="Ensembl"/>
        </authorList>
    </citation>
    <scope>IDENTIFICATION</scope>
</reference>
<feature type="compositionally biased region" description="Low complexity" evidence="2">
    <location>
        <begin position="346"/>
        <end position="355"/>
    </location>
</feature>
<dbReference type="Proteomes" id="UP000472271">
    <property type="component" value="Chromosome 1"/>
</dbReference>
<evidence type="ECO:0000259" key="5">
    <source>
        <dbReference type="PROSITE" id="PS50026"/>
    </source>
</evidence>
<feature type="domain" description="EGF-like" evidence="5">
    <location>
        <begin position="885"/>
        <end position="925"/>
    </location>
</feature>
<gene>
    <name evidence="6" type="primary">si:ch211-14k19.8</name>
</gene>
<feature type="compositionally biased region" description="Pro residues" evidence="2">
    <location>
        <begin position="635"/>
        <end position="645"/>
    </location>
</feature>
<feature type="compositionally biased region" description="Low complexity" evidence="2">
    <location>
        <begin position="714"/>
        <end position="728"/>
    </location>
</feature>
<feature type="compositionally biased region" description="Polar residues" evidence="2">
    <location>
        <begin position="682"/>
        <end position="706"/>
    </location>
</feature>
<feature type="compositionally biased region" description="Low complexity" evidence="2">
    <location>
        <begin position="262"/>
        <end position="280"/>
    </location>
</feature>
<protein>
    <submittedName>
        <fullName evidence="6">Uncharacterized LOC115429786</fullName>
    </submittedName>
</protein>
<evidence type="ECO:0000256" key="3">
    <source>
        <dbReference type="SAM" id="Phobius"/>
    </source>
</evidence>
<keyword evidence="1" id="KW-0245">EGF-like domain</keyword>
<keyword evidence="3" id="KW-0812">Transmembrane</keyword>
<proteinExistence type="predicted"/>
<comment type="caution">
    <text evidence="1">Lacks conserved residue(s) required for the propagation of feature annotation.</text>
</comment>
<feature type="chain" id="PRO_5025631033" evidence="4">
    <location>
        <begin position="20"/>
        <end position="1125"/>
    </location>
</feature>
<feature type="compositionally biased region" description="Polar residues" evidence="2">
    <location>
        <begin position="414"/>
        <end position="442"/>
    </location>
</feature>
<accession>A0A672Z7K6</accession>
<evidence type="ECO:0000256" key="4">
    <source>
        <dbReference type="SAM" id="SignalP"/>
    </source>
</evidence>
<sequence>MLLHVCVLLYLITTDKTLALFHHQFGGNVNQDQEPAAHISLSLQGLFTHTNRPEPMKYQTDNTLPVGVYTKTVDVPEGRTVLLQLVRRESGSSISVNCVWDKKDQVLEVGEVVLLSDCNQNKATLTWTGEGHSTNAIQLSYHVQEDQRNSSDTSPHWNQYLLGWSPTGTSFTSNGQDVVTATEGGTGHRSEGMEWTTGSSTQDQGATHHSSAPPGLSVAGTTDRETLPLPEERQNNGADTSGSDGSTSARARTHPSFQTFNTDATFHTSHTTITETNSHHPLTSWTDHPPTAHMASTQMANSSSSSTLKTHKHEPTVSHSSEHTEKHETTQTHPTSSSSEVFPLASSPSQQPSSPTWETGTILIPHDGGESGTPVEKHPDSWRSQRSTDRRVYDPVTLDPLKSPTESEQEDFNSKNTNTDLSLSSRGAISTGQSSTSADGTTVAPTFHPDISKNDSFPSAAPEIPIQNVTLHTTFTSEPSSTSSPPSYTLTTDTNRKETTEITQRINTSITTHTVSYSPGITDDQTFTSLGYDFTTRSTLTSGDVVQNSATTETYSPPPTSTPSRDISSTHMTFPGGLSTDLPLSKTTFTVQTHDSYLSTALTTHTPLALTSSNTVSTVVKFMTVPTPEITSPHTSPPSNHPPPSSASTHRQPHNYMTTTRGPLPSSTTTGHNDVEAEKASESWQRSNTNTPTTGLAPQQTPSWTPGPSVGQESTRTTTPSALTSAPSWSSTKKPKFYIVPDQPAAIRVESIELLLQIVVEESMSDITGLEEDTAKWVEPYLLRAPGFNRLLGVWSSGHAVQSLMEFKTSEALKWLSDTGSSSSLFEQTGLAQAVREGRSFRSSRITNITLGGVQGDVCGWLLECPSGFKCVSHPHPHAGNYSCSSVCRSDHCHNHGICTHHPGQPPVCRCLVGEDFWYMGQRCDVRMTRARLVGACLAILLIIVTVIGVLAFVAVRRYRALLIQAKVDQTRSSYRRFNHFDELSGRFWLRSWAGSADSLDNPAFTRSDELLHLRALDRPCCYHDDTLSLPSTCPSHGTRINTIYPHSSQYGWRGSEMSMGDGVLDSGKASDLSVCSWPVEPIQWTPFPLLQQLSLHRTPTVRVTRPRSYCEGMELVDLGKSWTA</sequence>
<feature type="region of interest" description="Disordered" evidence="2">
    <location>
        <begin position="544"/>
        <end position="568"/>
    </location>
</feature>
<feature type="signal peptide" evidence="4">
    <location>
        <begin position="1"/>
        <end position="19"/>
    </location>
</feature>
<keyword evidence="3" id="KW-1133">Transmembrane helix</keyword>
<dbReference type="InParanoid" id="A0A672Z7K6"/>
<dbReference type="AlphaFoldDB" id="A0A672Z7K6"/>